<name>A0A6V8NNP9_9ACTN</name>
<dbReference type="Proteomes" id="UP000580051">
    <property type="component" value="Unassembled WGS sequence"/>
</dbReference>
<organism evidence="1 2">
    <name type="scientific">Candidatus Hakubella thermalkaliphila</name>
    <dbReference type="NCBI Taxonomy" id="2754717"/>
    <lineage>
        <taxon>Bacteria</taxon>
        <taxon>Bacillati</taxon>
        <taxon>Actinomycetota</taxon>
        <taxon>Actinomycetota incertae sedis</taxon>
        <taxon>Candidatus Hakubellales</taxon>
        <taxon>Candidatus Hakubellaceae</taxon>
        <taxon>Candidatus Hakubella</taxon>
    </lineage>
</organism>
<evidence type="ECO:0000313" key="1">
    <source>
        <dbReference type="EMBL" id="GFP21928.1"/>
    </source>
</evidence>
<evidence type="ECO:0000313" key="2">
    <source>
        <dbReference type="Proteomes" id="UP000580051"/>
    </source>
</evidence>
<proteinExistence type="predicted"/>
<accession>A0A6V8NNP9</accession>
<protein>
    <submittedName>
        <fullName evidence="1">Uncharacterized protein</fullName>
    </submittedName>
</protein>
<comment type="caution">
    <text evidence="1">The sequence shown here is derived from an EMBL/GenBank/DDBJ whole genome shotgun (WGS) entry which is preliminary data.</text>
</comment>
<gene>
    <name evidence="1" type="ORF">HKBW3S06_01154</name>
</gene>
<sequence length="107" mass="12846">MPAISPKLGELLIKTTKAKDIDNAFQNIFTEYLELKLKTLYEIVERFQSKWGMDFEEFKKRLKSGAVKKDAYAFDVEQDFWQWEEAETLKKHYEESRRESPSFQVHF</sequence>
<dbReference type="AlphaFoldDB" id="A0A6V8NNP9"/>
<reference evidence="1 2" key="1">
    <citation type="journal article" date="2020" name="Front. Microbiol.">
        <title>Single-cell genomics of novel Actinobacteria with the Wood-Ljungdahl pathway discovered in a serpentinizing system.</title>
        <authorList>
            <person name="Merino N."/>
            <person name="Kawai M."/>
            <person name="Boyd E.S."/>
            <person name="Colman D.R."/>
            <person name="McGlynn S.E."/>
            <person name="Nealson K.H."/>
            <person name="Kurokawa K."/>
            <person name="Hongoh Y."/>
        </authorList>
    </citation>
    <scope>NUCLEOTIDE SEQUENCE [LARGE SCALE GENOMIC DNA]</scope>
    <source>
        <strain evidence="1 2">S06</strain>
    </source>
</reference>
<dbReference type="EMBL" id="BLRV01000141">
    <property type="protein sequence ID" value="GFP21928.1"/>
    <property type="molecule type" value="Genomic_DNA"/>
</dbReference>
<dbReference type="RefSeq" id="WP_176226996.1">
    <property type="nucleotide sequence ID" value="NZ_BLRV01000141.1"/>
</dbReference>